<sequence length="134" mass="14089">ATTACQGPGTPPTPHPNPGGAPGCQTPTFPHGTPHDTPHCTRQAGQPLLQSVATSHSTLHTARPRPTCRSPTPSQLTDRAPKPGTKIQGNPNDPERAEEPAPAPDNPQDPNLNPCPYPDQKARSLSRPPTPDCK</sequence>
<evidence type="ECO:0000256" key="1">
    <source>
        <dbReference type="SAM" id="MobiDB-lite"/>
    </source>
</evidence>
<feature type="compositionally biased region" description="Pro residues" evidence="1">
    <location>
        <begin position="9"/>
        <end position="19"/>
    </location>
</feature>
<feature type="compositionally biased region" description="Low complexity" evidence="1">
    <location>
        <begin position="64"/>
        <end position="74"/>
    </location>
</feature>
<name>A0ABU7A7D0_9TELE</name>
<accession>A0ABU7A7D0</accession>
<proteinExistence type="predicted"/>
<protein>
    <submittedName>
        <fullName evidence="2">Uncharacterized protein</fullName>
    </submittedName>
</protein>
<feature type="compositionally biased region" description="Polar residues" evidence="1">
    <location>
        <begin position="48"/>
        <end position="60"/>
    </location>
</feature>
<dbReference type="Proteomes" id="UP001345963">
    <property type="component" value="Unassembled WGS sequence"/>
</dbReference>
<keyword evidence="3" id="KW-1185">Reference proteome</keyword>
<evidence type="ECO:0000313" key="2">
    <source>
        <dbReference type="EMBL" id="MED6234002.1"/>
    </source>
</evidence>
<comment type="caution">
    <text evidence="2">The sequence shown here is derived from an EMBL/GenBank/DDBJ whole genome shotgun (WGS) entry which is preliminary data.</text>
</comment>
<gene>
    <name evidence="2" type="ORF">ATANTOWER_020403</name>
</gene>
<dbReference type="EMBL" id="JAHUTI010004327">
    <property type="protein sequence ID" value="MED6234002.1"/>
    <property type="molecule type" value="Genomic_DNA"/>
</dbReference>
<evidence type="ECO:0000313" key="3">
    <source>
        <dbReference type="Proteomes" id="UP001345963"/>
    </source>
</evidence>
<feature type="compositionally biased region" description="Pro residues" evidence="1">
    <location>
        <begin position="101"/>
        <end position="117"/>
    </location>
</feature>
<feature type="region of interest" description="Disordered" evidence="1">
    <location>
        <begin position="1"/>
        <end position="134"/>
    </location>
</feature>
<reference evidence="2 3" key="1">
    <citation type="submission" date="2021-07" db="EMBL/GenBank/DDBJ databases">
        <authorList>
            <person name="Palmer J.M."/>
        </authorList>
    </citation>
    <scope>NUCLEOTIDE SEQUENCE [LARGE SCALE GENOMIC DNA]</scope>
    <source>
        <strain evidence="2 3">AT_MEX2019</strain>
        <tissue evidence="2">Muscle</tissue>
    </source>
</reference>
<organism evidence="2 3">
    <name type="scientific">Ataeniobius toweri</name>
    <dbReference type="NCBI Taxonomy" id="208326"/>
    <lineage>
        <taxon>Eukaryota</taxon>
        <taxon>Metazoa</taxon>
        <taxon>Chordata</taxon>
        <taxon>Craniata</taxon>
        <taxon>Vertebrata</taxon>
        <taxon>Euteleostomi</taxon>
        <taxon>Actinopterygii</taxon>
        <taxon>Neopterygii</taxon>
        <taxon>Teleostei</taxon>
        <taxon>Neoteleostei</taxon>
        <taxon>Acanthomorphata</taxon>
        <taxon>Ovalentaria</taxon>
        <taxon>Atherinomorphae</taxon>
        <taxon>Cyprinodontiformes</taxon>
        <taxon>Goodeidae</taxon>
        <taxon>Ataeniobius</taxon>
    </lineage>
</organism>
<feature type="non-terminal residue" evidence="2">
    <location>
        <position position="1"/>
    </location>
</feature>